<dbReference type="EMBL" id="ML986707">
    <property type="protein sequence ID" value="KAF2259493.1"/>
    <property type="molecule type" value="Genomic_DNA"/>
</dbReference>
<proteinExistence type="predicted"/>
<dbReference type="PRINTS" id="PR00469">
    <property type="entry name" value="PNDRDTASEII"/>
</dbReference>
<keyword evidence="3" id="KW-1185">Reference proteome</keyword>
<dbReference type="GO" id="GO:0004174">
    <property type="term" value="F:electron-transferring-flavoprotein dehydrogenase activity"/>
    <property type="evidence" value="ECO:0007669"/>
    <property type="project" value="TreeGrafter"/>
</dbReference>
<feature type="domain" description="FAD/NAD(P)-binding" evidence="1">
    <location>
        <begin position="5"/>
        <end position="295"/>
    </location>
</feature>
<dbReference type="InterPro" id="IPR036188">
    <property type="entry name" value="FAD/NAD-bd_sf"/>
</dbReference>
<evidence type="ECO:0000313" key="3">
    <source>
        <dbReference type="Proteomes" id="UP000800093"/>
    </source>
</evidence>
<dbReference type="PANTHER" id="PTHR43735:SF25">
    <property type="entry name" value="NAD(P)H DEHYDROGENASE 3"/>
    <property type="match status" value="1"/>
</dbReference>
<dbReference type="SUPFAM" id="SSF51905">
    <property type="entry name" value="FAD/NAD(P)-binding domain"/>
    <property type="match status" value="2"/>
</dbReference>
<reference evidence="3" key="1">
    <citation type="journal article" date="2020" name="Stud. Mycol.">
        <title>101 Dothideomycetes genomes: A test case for predicting lifestyles and emergence of pathogens.</title>
        <authorList>
            <person name="Haridas S."/>
            <person name="Albert R."/>
            <person name="Binder M."/>
            <person name="Bloem J."/>
            <person name="LaButti K."/>
            <person name="Salamov A."/>
            <person name="Andreopoulos B."/>
            <person name="Baker S."/>
            <person name="Barry K."/>
            <person name="Bills G."/>
            <person name="Bluhm B."/>
            <person name="Cannon C."/>
            <person name="Castanera R."/>
            <person name="Culley D."/>
            <person name="Daum C."/>
            <person name="Ezra D."/>
            <person name="Gonzalez J."/>
            <person name="Henrissat B."/>
            <person name="Kuo A."/>
            <person name="Liang C."/>
            <person name="Lipzen A."/>
            <person name="Lutzoni F."/>
            <person name="Magnuson J."/>
            <person name="Mondo S."/>
            <person name="Nolan M."/>
            <person name="Ohm R."/>
            <person name="Pangilinan J."/>
            <person name="Park H.-J."/>
            <person name="Ramirez L."/>
            <person name="Alfaro M."/>
            <person name="Sun H."/>
            <person name="Tritt A."/>
            <person name="Yoshinaga Y."/>
            <person name="Zwiers L.-H."/>
            <person name="Turgeon B."/>
            <person name="Goodwin S."/>
            <person name="Spatafora J."/>
            <person name="Crous P."/>
            <person name="Grigoriev I."/>
        </authorList>
    </citation>
    <scope>NUCLEOTIDE SEQUENCE [LARGE SCALE GENOMIC DNA]</scope>
    <source>
        <strain evidence="3">CBS 304.66</strain>
    </source>
</reference>
<protein>
    <recommendedName>
        <fullName evidence="1">FAD/NAD(P)-binding domain-containing protein</fullName>
    </recommendedName>
</protein>
<dbReference type="AlphaFoldDB" id="A0A9P4JZN0"/>
<sequence length="403" mass="42627">MVNHEIVVLGANFAGVNLVHHLERQVLPLLEKIQGAPTYHVTLVSPSTHYFFKVGAPRALISPSSFPEDKLFRSIAEGLQQYGAAVTFVQGKAVALTPARHQVTVEDASVSGEIKYDSLFIATGTTSASPLWTLHGDHKISEAAIKEMHKVLPQTKSVLVAGAGPVGVEVSGEIAHSYPQAKVTLVGAVLERLKPGTITKAKAKFEAAKVELLSNLRVNETVPEGATTVVKLSDGSSRTVDLFIDARGAHKINSEYLPKEWLDEKGRVITGDNYFRVKGDDTAGVYAVGDIVSGSSNTALELDAQVPVVGSSFAVDQAAALGQDTASSGGLLSWIPGFGGKGISQKEFKPMKDTILIPIGPTGGVGQAMGIGMPNFMVKKAKAEKFFVELVDPAVTGSKYAKV</sequence>
<organism evidence="2 3">
    <name type="scientific">Lojkania enalia</name>
    <dbReference type="NCBI Taxonomy" id="147567"/>
    <lineage>
        <taxon>Eukaryota</taxon>
        <taxon>Fungi</taxon>
        <taxon>Dikarya</taxon>
        <taxon>Ascomycota</taxon>
        <taxon>Pezizomycotina</taxon>
        <taxon>Dothideomycetes</taxon>
        <taxon>Pleosporomycetidae</taxon>
        <taxon>Pleosporales</taxon>
        <taxon>Pleosporales incertae sedis</taxon>
        <taxon>Lojkania</taxon>
    </lineage>
</organism>
<dbReference type="Gene3D" id="3.50.50.100">
    <property type="match status" value="1"/>
</dbReference>
<dbReference type="Pfam" id="PF07992">
    <property type="entry name" value="Pyr_redox_2"/>
    <property type="match status" value="1"/>
</dbReference>
<comment type="caution">
    <text evidence="2">The sequence shown here is derived from an EMBL/GenBank/DDBJ whole genome shotgun (WGS) entry which is preliminary data.</text>
</comment>
<evidence type="ECO:0000259" key="1">
    <source>
        <dbReference type="Pfam" id="PF07992"/>
    </source>
</evidence>
<evidence type="ECO:0000313" key="2">
    <source>
        <dbReference type="EMBL" id="KAF2259493.1"/>
    </source>
</evidence>
<dbReference type="Proteomes" id="UP000800093">
    <property type="component" value="Unassembled WGS sequence"/>
</dbReference>
<dbReference type="PANTHER" id="PTHR43735">
    <property type="entry name" value="APOPTOSIS-INDUCING FACTOR 1"/>
    <property type="match status" value="1"/>
</dbReference>
<dbReference type="GO" id="GO:0050660">
    <property type="term" value="F:flavin adenine dinucleotide binding"/>
    <property type="evidence" value="ECO:0007669"/>
    <property type="project" value="TreeGrafter"/>
</dbReference>
<dbReference type="GO" id="GO:0005737">
    <property type="term" value="C:cytoplasm"/>
    <property type="evidence" value="ECO:0007669"/>
    <property type="project" value="TreeGrafter"/>
</dbReference>
<gene>
    <name evidence="2" type="ORF">CC78DRAFT_66701</name>
</gene>
<dbReference type="InterPro" id="IPR023753">
    <property type="entry name" value="FAD/NAD-binding_dom"/>
</dbReference>
<dbReference type="OrthoDB" id="202203at2759"/>
<name>A0A9P4JZN0_9PLEO</name>
<accession>A0A9P4JZN0</accession>